<dbReference type="PANTHER" id="PTHR15151">
    <property type="entry name" value="PROTEIN EIGER"/>
    <property type="match status" value="1"/>
</dbReference>
<feature type="compositionally biased region" description="Basic residues" evidence="8">
    <location>
        <begin position="402"/>
        <end position="412"/>
    </location>
</feature>
<accession>A0A3L8DKM5</accession>
<keyword evidence="9" id="KW-0472">Membrane</keyword>
<feature type="compositionally biased region" description="Acidic residues" evidence="8">
    <location>
        <begin position="166"/>
        <end position="210"/>
    </location>
</feature>
<dbReference type="GO" id="GO:0005164">
    <property type="term" value="F:tumor necrosis factor receptor binding"/>
    <property type="evidence" value="ECO:0007669"/>
    <property type="project" value="InterPro"/>
</dbReference>
<dbReference type="InterPro" id="IPR021184">
    <property type="entry name" value="TNF_CS"/>
</dbReference>
<evidence type="ECO:0000256" key="8">
    <source>
        <dbReference type="SAM" id="MobiDB-lite"/>
    </source>
</evidence>
<dbReference type="AlphaFoldDB" id="A0A3L8DKM5"/>
<reference evidence="11" key="1">
    <citation type="journal article" date="2018" name="Genome Res.">
        <title>The genomic architecture and molecular evolution of ant odorant receptors.</title>
        <authorList>
            <person name="McKenzie S.K."/>
            <person name="Kronauer D.J.C."/>
        </authorList>
    </citation>
    <scope>NUCLEOTIDE SEQUENCE [LARGE SCALE GENOMIC DNA]</scope>
    <source>
        <strain evidence="11">Clonal line C1</strain>
    </source>
</reference>
<keyword evidence="7" id="KW-0175">Coiled coil</keyword>
<organism evidence="11">
    <name type="scientific">Ooceraea biroi</name>
    <name type="common">Clonal raider ant</name>
    <name type="synonym">Cerapachys biroi</name>
    <dbReference type="NCBI Taxonomy" id="2015173"/>
    <lineage>
        <taxon>Eukaryota</taxon>
        <taxon>Metazoa</taxon>
        <taxon>Ecdysozoa</taxon>
        <taxon>Arthropoda</taxon>
        <taxon>Hexapoda</taxon>
        <taxon>Insecta</taxon>
        <taxon>Pterygota</taxon>
        <taxon>Neoptera</taxon>
        <taxon>Endopterygota</taxon>
        <taxon>Hymenoptera</taxon>
        <taxon>Apocrita</taxon>
        <taxon>Aculeata</taxon>
        <taxon>Formicoidea</taxon>
        <taxon>Formicidae</taxon>
        <taxon>Dorylinae</taxon>
        <taxon>Ooceraea</taxon>
    </lineage>
</organism>
<feature type="transmembrane region" description="Helical" evidence="9">
    <location>
        <begin position="63"/>
        <end position="81"/>
    </location>
</feature>
<keyword evidence="6" id="KW-0325">Glycoprotein</keyword>
<feature type="domain" description="THD" evidence="10">
    <location>
        <begin position="418"/>
        <end position="564"/>
    </location>
</feature>
<dbReference type="Pfam" id="PF00229">
    <property type="entry name" value="TNF"/>
    <property type="match status" value="1"/>
</dbReference>
<sequence length="580" mass="65997">MMSVIPMEDGNMTRIKQKLMSNDPRKEETRSFLNFSRENLNISQADVEQGYHRSQLRPTRNTILSLIALVIAVLCLSLEGWRFQRALVNTHEIEQLKRDVETMKHQLLQQKLVNELKAFEQQNQTKLKQMLNSHLQLLEETRLQLMSLLNEHILQLYGGGSIGDNDSSETDFDYESNYDEDDDDDHNDDVDGDDNDNNDDDDEDDDDDTTSQEHPSNYHIPSTNASKSSDLSKNTSTSISTSEFKTFDEMIAIISKTHPSEGEIEKNADHISEDQEKIDNSNSTKHKRDTLAKDIANMKHVKKNSKTKRFVSNHNAVINDSSADTIKLDNNRTTTPYGMDPNASDEMIYDADDFDSISDTFKGWGQGTTDNNGTTDGQTTYLDNTSDKIKHSQDSKKDSKKSSRKLTRRNLRTPRQVRAIHYGADSTLFSSNDEHTGNGRVRHSSGVFKAWRPSDWVADLGMERFFSLAADGKLTVHESGLYLVYAQIHYLDEHDENGFHLLVNDRPVLQCMVYSPGVGHKSRSCFSAQVIVVQPGDRLLLKEVGSERYTLFQHDKSFFGMVKLGEVRHIKRQENTSKTP</sequence>
<dbReference type="GO" id="GO:0006955">
    <property type="term" value="P:immune response"/>
    <property type="evidence" value="ECO:0007669"/>
    <property type="project" value="InterPro"/>
</dbReference>
<dbReference type="PROSITE" id="PS00251">
    <property type="entry name" value="THD_1"/>
    <property type="match status" value="1"/>
</dbReference>
<reference evidence="11" key="2">
    <citation type="submission" date="2018-07" db="EMBL/GenBank/DDBJ databases">
        <authorList>
            <person name="Mckenzie S.K."/>
            <person name="Kronauer D.J.C."/>
        </authorList>
    </citation>
    <scope>NUCLEOTIDE SEQUENCE</scope>
    <source>
        <strain evidence="11">Clonal line C1</strain>
    </source>
</reference>
<dbReference type="OrthoDB" id="6159739at2759"/>
<dbReference type="InterPro" id="IPR006052">
    <property type="entry name" value="TNF_dom"/>
</dbReference>
<dbReference type="GO" id="GO:0016020">
    <property type="term" value="C:membrane"/>
    <property type="evidence" value="ECO:0007669"/>
    <property type="project" value="InterPro"/>
</dbReference>
<dbReference type="PANTHER" id="PTHR15151:SF24">
    <property type="entry name" value="A PROLIFERATION-INDUCING LIGAND-LIKE PROTEIN-RELATED"/>
    <property type="match status" value="1"/>
</dbReference>
<feature type="region of interest" description="Disordered" evidence="8">
    <location>
        <begin position="327"/>
        <end position="346"/>
    </location>
</feature>
<evidence type="ECO:0000256" key="2">
    <source>
        <dbReference type="ARBA" id="ARBA00008670"/>
    </source>
</evidence>
<keyword evidence="9" id="KW-1133">Transmembrane helix</keyword>
<evidence type="ECO:0000256" key="4">
    <source>
        <dbReference type="ARBA" id="ARBA00022525"/>
    </source>
</evidence>
<keyword evidence="3" id="KW-0202">Cytokine</keyword>
<comment type="subcellular location">
    <subcellularLocation>
        <location evidence="1">Secreted</location>
    </subcellularLocation>
</comment>
<dbReference type="Gene3D" id="2.60.120.40">
    <property type="match status" value="1"/>
</dbReference>
<dbReference type="EMBL" id="QOIP01000007">
    <property type="protein sequence ID" value="RLU20743.1"/>
    <property type="molecule type" value="Genomic_DNA"/>
</dbReference>
<proteinExistence type="inferred from homology"/>
<keyword evidence="9" id="KW-0812">Transmembrane</keyword>
<keyword evidence="4" id="KW-0964">Secreted</keyword>
<comment type="caution">
    <text evidence="11">The sequence shown here is derived from an EMBL/GenBank/DDBJ whole genome shotgun (WGS) entry which is preliminary data.</text>
</comment>
<evidence type="ECO:0000313" key="11">
    <source>
        <dbReference type="EMBL" id="RLU20743.1"/>
    </source>
</evidence>
<feature type="region of interest" description="Disordered" evidence="8">
    <location>
        <begin position="364"/>
        <end position="414"/>
    </location>
</feature>
<evidence type="ECO:0000256" key="5">
    <source>
        <dbReference type="ARBA" id="ARBA00023157"/>
    </source>
</evidence>
<keyword evidence="5" id="KW-1015">Disulfide bond</keyword>
<evidence type="ECO:0000256" key="3">
    <source>
        <dbReference type="ARBA" id="ARBA00022514"/>
    </source>
</evidence>
<evidence type="ECO:0000259" key="10">
    <source>
        <dbReference type="PROSITE" id="PS50049"/>
    </source>
</evidence>
<feature type="compositionally biased region" description="Basic and acidic residues" evidence="8">
    <location>
        <begin position="385"/>
        <end position="401"/>
    </location>
</feature>
<feature type="compositionally biased region" description="Polar residues" evidence="8">
    <location>
        <begin position="212"/>
        <end position="240"/>
    </location>
</feature>
<feature type="compositionally biased region" description="Low complexity" evidence="8">
    <location>
        <begin position="367"/>
        <end position="380"/>
    </location>
</feature>
<dbReference type="PROSITE" id="PS50049">
    <property type="entry name" value="THD_2"/>
    <property type="match status" value="1"/>
</dbReference>
<gene>
    <name evidence="11" type="ORF">DMN91_007356</name>
</gene>
<comment type="similarity">
    <text evidence="2">Belongs to the tumor necrosis factor family.</text>
</comment>
<evidence type="ECO:0000256" key="9">
    <source>
        <dbReference type="SAM" id="Phobius"/>
    </source>
</evidence>
<dbReference type="GO" id="GO:0005125">
    <property type="term" value="F:cytokine activity"/>
    <property type="evidence" value="ECO:0007669"/>
    <property type="project" value="UniProtKB-KW"/>
</dbReference>
<evidence type="ECO:0000256" key="7">
    <source>
        <dbReference type="SAM" id="Coils"/>
    </source>
</evidence>
<evidence type="ECO:0000256" key="6">
    <source>
        <dbReference type="ARBA" id="ARBA00023180"/>
    </source>
</evidence>
<dbReference type="Proteomes" id="UP000279307">
    <property type="component" value="Chromosome 7"/>
</dbReference>
<feature type="coiled-coil region" evidence="7">
    <location>
        <begin position="93"/>
        <end position="151"/>
    </location>
</feature>
<protein>
    <recommendedName>
        <fullName evidence="10">THD domain-containing protein</fullName>
    </recommendedName>
</protein>
<dbReference type="SUPFAM" id="SSF49842">
    <property type="entry name" value="TNF-like"/>
    <property type="match status" value="1"/>
</dbReference>
<evidence type="ECO:0000256" key="1">
    <source>
        <dbReference type="ARBA" id="ARBA00004613"/>
    </source>
</evidence>
<feature type="region of interest" description="Disordered" evidence="8">
    <location>
        <begin position="164"/>
        <end position="240"/>
    </location>
</feature>
<dbReference type="GO" id="GO:0005615">
    <property type="term" value="C:extracellular space"/>
    <property type="evidence" value="ECO:0007669"/>
    <property type="project" value="UniProtKB-KW"/>
</dbReference>
<dbReference type="InterPro" id="IPR051748">
    <property type="entry name" value="TNF_Ligand_Superfamily"/>
</dbReference>
<name>A0A3L8DKM5_OOCBI</name>
<dbReference type="InterPro" id="IPR008983">
    <property type="entry name" value="Tumour_necrosis_fac-like_dom"/>
</dbReference>